<evidence type="ECO:0000259" key="2">
    <source>
        <dbReference type="Pfam" id="PF14392"/>
    </source>
</evidence>
<sequence length="269" mass="30866">MDEDLANLNISDDDEEIIEGQSINEKEDEEYELCLIGKVLTESVVHSPSMIRTLAEAWHPVSGISITDLGEKRSLFRFYHEIDIKRVLRGTLWFFNRHLVLLHRLEKGEQPLQVPLISTKFWVQIHNLLGGFKSEGMAPQLGDFSEKFIEYDVGLITKGIKKLRVRVKLDVRRPLKIKKRIAIGQNKTIYAMFKYEKLFLFCYLCGRLGHGEGFCPAEDCKWLKEDRSVSKSILEGQLKGKSFAEGQLGGTEELPISVNQNNNRGQERI</sequence>
<evidence type="ECO:0000313" key="3">
    <source>
        <dbReference type="EMBL" id="PPS01252.1"/>
    </source>
</evidence>
<dbReference type="InterPro" id="IPR040256">
    <property type="entry name" value="At4g02000-like"/>
</dbReference>
<dbReference type="InterPro" id="IPR025836">
    <property type="entry name" value="Zn_knuckle_CX2CX4HX4C"/>
</dbReference>
<gene>
    <name evidence="3" type="ORF">GOBAR_AA19412</name>
</gene>
<accession>A0A2P5XD60</accession>
<feature type="domain" description="Zinc knuckle CX2CX4HX4C" evidence="2">
    <location>
        <begin position="169"/>
        <end position="216"/>
    </location>
</feature>
<dbReference type="Pfam" id="PF14392">
    <property type="entry name" value="zf-CCHC_4"/>
    <property type="match status" value="1"/>
</dbReference>
<proteinExistence type="predicted"/>
<protein>
    <recommendedName>
        <fullName evidence="5">CCHC-type domain-containing protein</fullName>
    </recommendedName>
</protein>
<reference evidence="3 4" key="1">
    <citation type="submission" date="2015-01" db="EMBL/GenBank/DDBJ databases">
        <title>Genome of allotetraploid Gossypium barbadense reveals genomic plasticity and fiber elongation in cotton evolution.</title>
        <authorList>
            <person name="Chen X."/>
            <person name="Liu X."/>
            <person name="Zhao B."/>
            <person name="Zheng H."/>
            <person name="Hu Y."/>
            <person name="Lu G."/>
            <person name="Yang C."/>
            <person name="Chen J."/>
            <person name="Shan C."/>
            <person name="Zhang L."/>
            <person name="Zhou Y."/>
            <person name="Wang L."/>
            <person name="Guo W."/>
            <person name="Bai Y."/>
            <person name="Ruan J."/>
            <person name="Shangguan X."/>
            <person name="Mao Y."/>
            <person name="Jiang J."/>
            <person name="Zhu Y."/>
            <person name="Lei J."/>
            <person name="Kang H."/>
            <person name="Chen S."/>
            <person name="He X."/>
            <person name="Wang R."/>
            <person name="Wang Y."/>
            <person name="Chen J."/>
            <person name="Wang L."/>
            <person name="Yu S."/>
            <person name="Wang B."/>
            <person name="Wei J."/>
            <person name="Song S."/>
            <person name="Lu X."/>
            <person name="Gao Z."/>
            <person name="Gu W."/>
            <person name="Deng X."/>
            <person name="Ma D."/>
            <person name="Wang S."/>
            <person name="Liang W."/>
            <person name="Fang L."/>
            <person name="Cai C."/>
            <person name="Zhu X."/>
            <person name="Zhou B."/>
            <person name="Zhang Y."/>
            <person name="Chen Z."/>
            <person name="Xu S."/>
            <person name="Zhu R."/>
            <person name="Wang S."/>
            <person name="Zhang T."/>
            <person name="Zhao G."/>
        </authorList>
    </citation>
    <scope>NUCLEOTIDE SEQUENCE [LARGE SCALE GENOMIC DNA]</scope>
    <source>
        <strain evidence="4">cv. Xinhai21</strain>
        <tissue evidence="3">Leaf</tissue>
    </source>
</reference>
<feature type="domain" description="DUF4283" evidence="1">
    <location>
        <begin position="28"/>
        <end position="111"/>
    </location>
</feature>
<organism evidence="3 4">
    <name type="scientific">Gossypium barbadense</name>
    <name type="common">Sea Island cotton</name>
    <name type="synonym">Hibiscus barbadensis</name>
    <dbReference type="NCBI Taxonomy" id="3634"/>
    <lineage>
        <taxon>Eukaryota</taxon>
        <taxon>Viridiplantae</taxon>
        <taxon>Streptophyta</taxon>
        <taxon>Embryophyta</taxon>
        <taxon>Tracheophyta</taxon>
        <taxon>Spermatophyta</taxon>
        <taxon>Magnoliopsida</taxon>
        <taxon>eudicotyledons</taxon>
        <taxon>Gunneridae</taxon>
        <taxon>Pentapetalae</taxon>
        <taxon>rosids</taxon>
        <taxon>malvids</taxon>
        <taxon>Malvales</taxon>
        <taxon>Malvaceae</taxon>
        <taxon>Malvoideae</taxon>
        <taxon>Gossypium</taxon>
    </lineage>
</organism>
<dbReference type="OrthoDB" id="1748760at2759"/>
<dbReference type="PANTHER" id="PTHR31286:SF153">
    <property type="entry name" value="DUF4283 DOMAIN PROTEIN"/>
    <property type="match status" value="1"/>
</dbReference>
<name>A0A2P5XD60_GOSBA</name>
<dbReference type="AlphaFoldDB" id="A0A2P5XD60"/>
<evidence type="ECO:0000313" key="4">
    <source>
        <dbReference type="Proteomes" id="UP000239757"/>
    </source>
</evidence>
<dbReference type="Pfam" id="PF14111">
    <property type="entry name" value="DUF4283"/>
    <property type="match status" value="1"/>
</dbReference>
<dbReference type="PANTHER" id="PTHR31286">
    <property type="entry name" value="GLYCINE-RICH CELL WALL STRUCTURAL PROTEIN 1.8-LIKE"/>
    <property type="match status" value="1"/>
</dbReference>
<dbReference type="EMBL" id="KZ665141">
    <property type="protein sequence ID" value="PPS01252.1"/>
    <property type="molecule type" value="Genomic_DNA"/>
</dbReference>
<evidence type="ECO:0000259" key="1">
    <source>
        <dbReference type="Pfam" id="PF14111"/>
    </source>
</evidence>
<dbReference type="InterPro" id="IPR025558">
    <property type="entry name" value="DUF4283"/>
</dbReference>
<evidence type="ECO:0008006" key="5">
    <source>
        <dbReference type="Google" id="ProtNLM"/>
    </source>
</evidence>
<dbReference type="Proteomes" id="UP000239757">
    <property type="component" value="Unassembled WGS sequence"/>
</dbReference>